<dbReference type="InterPro" id="IPR023996">
    <property type="entry name" value="TonB-dep_OMP_SusC/RagA"/>
</dbReference>
<dbReference type="InterPro" id="IPR036942">
    <property type="entry name" value="Beta-barrel_TonB_sf"/>
</dbReference>
<name>A0A1M5PPL6_9FLAO</name>
<dbReference type="InterPro" id="IPR008969">
    <property type="entry name" value="CarboxyPept-like_regulatory"/>
</dbReference>
<proteinExistence type="inferred from homology"/>
<dbReference type="SUPFAM" id="SSF49464">
    <property type="entry name" value="Carboxypeptidase regulatory domain-like"/>
    <property type="match status" value="1"/>
</dbReference>
<dbReference type="InterPro" id="IPR023997">
    <property type="entry name" value="TonB-dep_OMP_SusC/RagA_CS"/>
</dbReference>
<dbReference type="NCBIfam" id="TIGR04057">
    <property type="entry name" value="SusC_RagA_signa"/>
    <property type="match status" value="1"/>
</dbReference>
<sequence>MKLKLTWLLTLFMAFVMQLSFGQEKDITGTVTAASDGLPLPGVNVIVKGTARGTQTDFDGKYSIKAKAGDILVFSFVSMKTTEKTVGAASVIDLSMADDVASLDEVVITGYSTTTKTKSSVSSVRVSSETIENRPNASFVQTLSGQVPGLNITTSTGQPGGNSLVQLRGVGSINGNTEPLFIIDGAPVDEDNFRSLNPQEIASIDVLKDAGATAIYGNRGANGVIVIKTRQGSYNQGLKVNYNGFVSYSAIQGNDYNLMNSQQLLTYERDKGRGAGAGATANKGFRPVRDFLTPGFPAIPENQVPMTDAEIAAAPNFDWFDYFFRTAVTQNHTVSLSSGGENSTQFTSIGFSDTQGILVQSNLTRFNVRSNVTGKSSNDKFNYGLNLSMNYSKSDEPNNIGSGAVNRNYVLGSLLSFPYNTPDQFGIAKPGVIAAPSVVDTPFFLIDRLQEFTRFEEEVKIVASVNANYKFTDYLSANVVASMDYQNEVLTFGQFPNSINAQIFGGNNERITQDTDRVFTYNQVTSLNYNDTFGKHTINLGAYTEYFKAHRRFFGFLSRGLNVLTFAPGDGAGFIDDGPNDDIFVDDVFATKRDAGLFSYFGSLDYDYDSKYGFAATVRRDASYRFADSNRWATFWSVAGRWNISNEAFMDGSVFNNLKLRASYGTAGNQDITGAGPFSAFAETLDLFTTDTGYISNQAIFLEQVGNRDLKWETIAQLNIGVDFGVWNNRLRGSVDYYKRNTTDLFQSINLSATTGFTQQFANIGELENRGVDFQLDYDIFRANQPGDFSMSVGVVGNYNVNELIDLPVDELPGTGRVGGPLGEYFLIRYVGVNPANGNLLYLDANDNVTETPTTDDQVWTGKNILPDWNGGVTFNLDYKGFFLTTQWNYVLGVDRFDSDYAGFVDVDNTGSFQLSADILREWTQPGDITDIPSPTAFNRNSFTAIDDNFLYSGDYLRLRFASFGYNFNQDILEGTGFTKARVFFNAENAITFTKWRGFDVETRDNGGAEYPTPATFSVGLELGF</sequence>
<dbReference type="Gene3D" id="2.60.40.1120">
    <property type="entry name" value="Carboxypeptidase-like, regulatory domain"/>
    <property type="match status" value="1"/>
</dbReference>
<comment type="subcellular location">
    <subcellularLocation>
        <location evidence="1 7">Cell outer membrane</location>
        <topology evidence="1 7">Multi-pass membrane protein</topology>
    </subcellularLocation>
</comment>
<dbReference type="InterPro" id="IPR039426">
    <property type="entry name" value="TonB-dep_rcpt-like"/>
</dbReference>
<evidence type="ECO:0000256" key="3">
    <source>
        <dbReference type="ARBA" id="ARBA00022452"/>
    </source>
</evidence>
<keyword evidence="8" id="KW-0732">Signal</keyword>
<dbReference type="Pfam" id="PF13715">
    <property type="entry name" value="CarbopepD_reg_2"/>
    <property type="match status" value="1"/>
</dbReference>
<dbReference type="InterPro" id="IPR012910">
    <property type="entry name" value="Plug_dom"/>
</dbReference>
<dbReference type="GO" id="GO:0009279">
    <property type="term" value="C:cell outer membrane"/>
    <property type="evidence" value="ECO:0007669"/>
    <property type="project" value="UniProtKB-SubCell"/>
</dbReference>
<feature type="chain" id="PRO_5013019667" evidence="8">
    <location>
        <begin position="23"/>
        <end position="1025"/>
    </location>
</feature>
<keyword evidence="3 7" id="KW-1134">Transmembrane beta strand</keyword>
<reference evidence="11" key="1">
    <citation type="submission" date="2016-11" db="EMBL/GenBank/DDBJ databases">
        <authorList>
            <person name="Varghese N."/>
            <person name="Submissions S."/>
        </authorList>
    </citation>
    <scope>NUCLEOTIDE SEQUENCE [LARGE SCALE GENOMIC DNA]</scope>
    <source>
        <strain evidence="11">DSM 25330</strain>
    </source>
</reference>
<dbReference type="NCBIfam" id="TIGR04056">
    <property type="entry name" value="OMP_RagA_SusC"/>
    <property type="match status" value="1"/>
</dbReference>
<feature type="domain" description="TonB-dependent receptor plug" evidence="9">
    <location>
        <begin position="116"/>
        <end position="224"/>
    </location>
</feature>
<keyword evidence="5 7" id="KW-0472">Membrane</keyword>
<evidence type="ECO:0000313" key="10">
    <source>
        <dbReference type="EMBL" id="SHH03678.1"/>
    </source>
</evidence>
<comment type="similarity">
    <text evidence="7">Belongs to the TonB-dependent receptor family.</text>
</comment>
<evidence type="ECO:0000256" key="6">
    <source>
        <dbReference type="ARBA" id="ARBA00023237"/>
    </source>
</evidence>
<evidence type="ECO:0000256" key="1">
    <source>
        <dbReference type="ARBA" id="ARBA00004571"/>
    </source>
</evidence>
<dbReference type="AlphaFoldDB" id="A0A1M5PPL6"/>
<dbReference type="SUPFAM" id="SSF56935">
    <property type="entry name" value="Porins"/>
    <property type="match status" value="1"/>
</dbReference>
<evidence type="ECO:0000256" key="5">
    <source>
        <dbReference type="ARBA" id="ARBA00023136"/>
    </source>
</evidence>
<evidence type="ECO:0000256" key="8">
    <source>
        <dbReference type="SAM" id="SignalP"/>
    </source>
</evidence>
<keyword evidence="6 7" id="KW-0998">Cell outer membrane</keyword>
<evidence type="ECO:0000256" key="2">
    <source>
        <dbReference type="ARBA" id="ARBA00022448"/>
    </source>
</evidence>
<dbReference type="Proteomes" id="UP000184522">
    <property type="component" value="Unassembled WGS sequence"/>
</dbReference>
<evidence type="ECO:0000256" key="7">
    <source>
        <dbReference type="PROSITE-ProRule" id="PRU01360"/>
    </source>
</evidence>
<dbReference type="RefSeq" id="WP_073084961.1">
    <property type="nucleotide sequence ID" value="NZ_FQWS01000001.1"/>
</dbReference>
<dbReference type="OrthoDB" id="9768177at2"/>
<dbReference type="PROSITE" id="PS52016">
    <property type="entry name" value="TONB_DEPENDENT_REC_3"/>
    <property type="match status" value="1"/>
</dbReference>
<dbReference type="Pfam" id="PF07715">
    <property type="entry name" value="Plug"/>
    <property type="match status" value="1"/>
</dbReference>
<dbReference type="InterPro" id="IPR037066">
    <property type="entry name" value="Plug_dom_sf"/>
</dbReference>
<accession>A0A1M5PPL6</accession>
<gene>
    <name evidence="10" type="ORF">SAMN05444148_1554</name>
</gene>
<evidence type="ECO:0000259" key="9">
    <source>
        <dbReference type="Pfam" id="PF07715"/>
    </source>
</evidence>
<dbReference type="Gene3D" id="2.40.170.20">
    <property type="entry name" value="TonB-dependent receptor, beta-barrel domain"/>
    <property type="match status" value="1"/>
</dbReference>
<keyword evidence="2 7" id="KW-0813">Transport</keyword>
<dbReference type="STRING" id="1089305.SAMN05444148_1554"/>
<evidence type="ECO:0000313" key="11">
    <source>
        <dbReference type="Proteomes" id="UP000184522"/>
    </source>
</evidence>
<evidence type="ECO:0000256" key="4">
    <source>
        <dbReference type="ARBA" id="ARBA00022692"/>
    </source>
</evidence>
<protein>
    <submittedName>
        <fullName evidence="10">TonB-linked outer membrane protein, SusC/RagA family</fullName>
    </submittedName>
</protein>
<feature type="signal peptide" evidence="8">
    <location>
        <begin position="1"/>
        <end position="22"/>
    </location>
</feature>
<organism evidence="10 11">
    <name type="scientific">Winogradskyella jejuensis</name>
    <dbReference type="NCBI Taxonomy" id="1089305"/>
    <lineage>
        <taxon>Bacteria</taxon>
        <taxon>Pseudomonadati</taxon>
        <taxon>Bacteroidota</taxon>
        <taxon>Flavobacteriia</taxon>
        <taxon>Flavobacteriales</taxon>
        <taxon>Flavobacteriaceae</taxon>
        <taxon>Winogradskyella</taxon>
    </lineage>
</organism>
<dbReference type="EMBL" id="FQWS01000001">
    <property type="protein sequence ID" value="SHH03678.1"/>
    <property type="molecule type" value="Genomic_DNA"/>
</dbReference>
<keyword evidence="4 7" id="KW-0812">Transmembrane</keyword>
<keyword evidence="11" id="KW-1185">Reference proteome</keyword>
<dbReference type="Gene3D" id="2.170.130.10">
    <property type="entry name" value="TonB-dependent receptor, plug domain"/>
    <property type="match status" value="1"/>
</dbReference>